<dbReference type="CDD" id="cd04301">
    <property type="entry name" value="NAT_SF"/>
    <property type="match status" value="1"/>
</dbReference>
<dbReference type="SUPFAM" id="SSF55729">
    <property type="entry name" value="Acyl-CoA N-acyltransferases (Nat)"/>
    <property type="match status" value="1"/>
</dbReference>
<protein>
    <submittedName>
        <fullName evidence="2">Acetyltransferase (GNAT) family protein</fullName>
    </submittedName>
</protein>
<reference evidence="2 3" key="1">
    <citation type="submission" date="2019-06" db="EMBL/GenBank/DDBJ databases">
        <title>Sequencing the genomes of 1000 actinobacteria strains.</title>
        <authorList>
            <person name="Klenk H.-P."/>
        </authorList>
    </citation>
    <scope>NUCLEOTIDE SEQUENCE [LARGE SCALE GENOMIC DNA]</scope>
    <source>
        <strain evidence="2 3">DSM 24683</strain>
    </source>
</reference>
<evidence type="ECO:0000313" key="3">
    <source>
        <dbReference type="Proteomes" id="UP000318380"/>
    </source>
</evidence>
<dbReference type="Pfam" id="PF00583">
    <property type="entry name" value="Acetyltransf_1"/>
    <property type="match status" value="1"/>
</dbReference>
<dbReference type="EMBL" id="VIVK01000002">
    <property type="protein sequence ID" value="TWD75274.1"/>
    <property type="molecule type" value="Genomic_DNA"/>
</dbReference>
<dbReference type="AlphaFoldDB" id="A0A561B8J0"/>
<keyword evidence="3" id="KW-1185">Reference proteome</keyword>
<sequence length="307" mass="32842">MPTAAELAQSGLAAQHPVTRGWAPDEVRLGRLERQFAFDVRLATDLDIATQRAARYAPGRPPEVMLNEWVQVAPDLQAMLSMRYEGGAADKPFVDATPLSRPVEAADLAHLAAAAQARYGELRPRYLRLWSRHPAGWFDGTALDKRYLAAPLASLRGATVAAGLTVAPAESLDRYDDARQAYAAVDAAYPDHPDQAALQSADNLAETLANGLLFDVRVDGEWAGYVAAMTGDDTLGLPAYIVEELILAPAYRGRGYGSSLSTLLADALPTDLDVLLGTIHAANRGAITAATRAGRIDVGGWFQVPLL</sequence>
<dbReference type="Gene3D" id="3.40.630.30">
    <property type="match status" value="1"/>
</dbReference>
<name>A0A561B8J0_9ACTN</name>
<dbReference type="InterPro" id="IPR000182">
    <property type="entry name" value="GNAT_dom"/>
</dbReference>
<feature type="domain" description="N-acetyltransferase" evidence="1">
    <location>
        <begin position="164"/>
        <end position="307"/>
    </location>
</feature>
<comment type="caution">
    <text evidence="2">The sequence shown here is derived from an EMBL/GenBank/DDBJ whole genome shotgun (WGS) entry which is preliminary data.</text>
</comment>
<dbReference type="InterPro" id="IPR016181">
    <property type="entry name" value="Acyl_CoA_acyltransferase"/>
</dbReference>
<gene>
    <name evidence="2" type="ORF">FB561_6712</name>
</gene>
<accession>A0A561B8J0</accession>
<organism evidence="2 3">
    <name type="scientific">Kribbella amoyensis</name>
    <dbReference type="NCBI Taxonomy" id="996641"/>
    <lineage>
        <taxon>Bacteria</taxon>
        <taxon>Bacillati</taxon>
        <taxon>Actinomycetota</taxon>
        <taxon>Actinomycetes</taxon>
        <taxon>Propionibacteriales</taxon>
        <taxon>Kribbellaceae</taxon>
        <taxon>Kribbella</taxon>
    </lineage>
</organism>
<evidence type="ECO:0000259" key="1">
    <source>
        <dbReference type="PROSITE" id="PS51186"/>
    </source>
</evidence>
<dbReference type="Proteomes" id="UP000318380">
    <property type="component" value="Unassembled WGS sequence"/>
</dbReference>
<dbReference type="GO" id="GO:0016747">
    <property type="term" value="F:acyltransferase activity, transferring groups other than amino-acyl groups"/>
    <property type="evidence" value="ECO:0007669"/>
    <property type="project" value="InterPro"/>
</dbReference>
<evidence type="ECO:0000313" key="2">
    <source>
        <dbReference type="EMBL" id="TWD75274.1"/>
    </source>
</evidence>
<proteinExistence type="predicted"/>
<keyword evidence="2" id="KW-0808">Transferase</keyword>
<dbReference type="PROSITE" id="PS51186">
    <property type="entry name" value="GNAT"/>
    <property type="match status" value="1"/>
</dbReference>
<dbReference type="RefSeq" id="WP_238335273.1">
    <property type="nucleotide sequence ID" value="NZ_VIVK01000002.1"/>
</dbReference>